<feature type="region of interest" description="Disordered" evidence="1">
    <location>
        <begin position="401"/>
        <end position="423"/>
    </location>
</feature>
<keyword evidence="3" id="KW-1185">Reference proteome</keyword>
<sequence>MAFGWLKRIFGSREEAKTPQVITLREREVALRIPTQTPLEAQGPRRGSAPTCKDCGTPLVEVLFTTGGPMGDPELWREHPLAVDGWICKTCGMSTLPRFLEPEEVTALGGEGARLAREGRLDEAELNFRRICSSWPGYGPARLDLATLYTLRINEEVFGAGRAHVLKQYADIVERHIRDALRGDSLPSLPAAIKRLVTAHLALDGTAAAEAAIDLGLSYPKATDEDREALGSLREWVRHRGDLYERGTEAIQPYMHIHAETPRPVDAKARRQLEVAVEDLLKYQRLNPESWQALWIAGKGRQALGDPAGAAEIFGRAYAFKRDQPDVAREYALQLLRLQRFAEAEDVARSACEADPSDAGLVANVALAQLLGGRVAEAEATASRALDMSPEDPVTKTLLGRIREARSGRRPAPRTIEDLERGR</sequence>
<evidence type="ECO:0000313" key="2">
    <source>
        <dbReference type="EMBL" id="NMO15441.1"/>
    </source>
</evidence>
<dbReference type="AlphaFoldDB" id="A0A848LG55"/>
<gene>
    <name evidence="2" type="ORF">HG543_11335</name>
</gene>
<reference evidence="2 3" key="1">
    <citation type="submission" date="2020-04" db="EMBL/GenBank/DDBJ databases">
        <title>Draft genome of Pyxidicoccus fallax type strain.</title>
        <authorList>
            <person name="Whitworth D.E."/>
        </authorList>
    </citation>
    <scope>NUCLEOTIDE SEQUENCE [LARGE SCALE GENOMIC DNA]</scope>
    <source>
        <strain evidence="2 3">DSM 14698</strain>
    </source>
</reference>
<evidence type="ECO:0000256" key="1">
    <source>
        <dbReference type="SAM" id="MobiDB-lite"/>
    </source>
</evidence>
<dbReference type="SUPFAM" id="SSF48452">
    <property type="entry name" value="TPR-like"/>
    <property type="match status" value="1"/>
</dbReference>
<proteinExistence type="predicted"/>
<accession>A0A848LG55</accession>
<dbReference type="InterPro" id="IPR011990">
    <property type="entry name" value="TPR-like_helical_dom_sf"/>
</dbReference>
<name>A0A848LG55_9BACT</name>
<dbReference type="Pfam" id="PF13432">
    <property type="entry name" value="TPR_16"/>
    <property type="match status" value="1"/>
</dbReference>
<dbReference type="Proteomes" id="UP000518300">
    <property type="component" value="Unassembled WGS sequence"/>
</dbReference>
<evidence type="ECO:0000313" key="3">
    <source>
        <dbReference type="Proteomes" id="UP000518300"/>
    </source>
</evidence>
<evidence type="ECO:0008006" key="4">
    <source>
        <dbReference type="Google" id="ProtNLM"/>
    </source>
</evidence>
<dbReference type="Gene3D" id="1.25.40.10">
    <property type="entry name" value="Tetratricopeptide repeat domain"/>
    <property type="match status" value="2"/>
</dbReference>
<comment type="caution">
    <text evidence="2">The sequence shown here is derived from an EMBL/GenBank/DDBJ whole genome shotgun (WGS) entry which is preliminary data.</text>
</comment>
<dbReference type="EMBL" id="JABBJJ010000039">
    <property type="protein sequence ID" value="NMO15441.1"/>
    <property type="molecule type" value="Genomic_DNA"/>
</dbReference>
<organism evidence="2 3">
    <name type="scientific">Pyxidicoccus fallax</name>
    <dbReference type="NCBI Taxonomy" id="394095"/>
    <lineage>
        <taxon>Bacteria</taxon>
        <taxon>Pseudomonadati</taxon>
        <taxon>Myxococcota</taxon>
        <taxon>Myxococcia</taxon>
        <taxon>Myxococcales</taxon>
        <taxon>Cystobacterineae</taxon>
        <taxon>Myxococcaceae</taxon>
        <taxon>Pyxidicoccus</taxon>
    </lineage>
</organism>
<protein>
    <recommendedName>
        <fullName evidence="4">Tetratricopeptide repeat protein</fullName>
    </recommendedName>
</protein>
<dbReference type="RefSeq" id="WP_169344734.1">
    <property type="nucleotide sequence ID" value="NZ_JABBJJ010000039.1"/>
</dbReference>